<sequence>MFRSHRNALRLRHALSIAAILALALSAVLVRPAAAADSYLDIHAQNNLDRRVYIECRVKPGSFSTSISMTVEPGHNIKMTFQPIRLGAEVATMHCGAFDYAGGSKGAPIFPGAGSGGMSPVGVMPLPQGGTRTVTYVAKQPQPHFEGIN</sequence>
<keyword evidence="1" id="KW-0732">Signal</keyword>
<reference evidence="3" key="1">
    <citation type="journal article" date="2019" name="Int. J. Syst. Evol. Microbiol.">
        <title>The Global Catalogue of Microorganisms (GCM) 10K type strain sequencing project: providing services to taxonomists for standard genome sequencing and annotation.</title>
        <authorList>
            <consortium name="The Broad Institute Genomics Platform"/>
            <consortium name="The Broad Institute Genome Sequencing Center for Infectious Disease"/>
            <person name="Wu L."/>
            <person name="Ma J."/>
        </authorList>
    </citation>
    <scope>NUCLEOTIDE SEQUENCE [LARGE SCALE GENOMIC DNA]</scope>
    <source>
        <strain evidence="3">KCTC 42964</strain>
    </source>
</reference>
<dbReference type="RefSeq" id="WP_379904738.1">
    <property type="nucleotide sequence ID" value="NZ_JBHRTR010000035.1"/>
</dbReference>
<dbReference type="EMBL" id="JBHRTR010000035">
    <property type="protein sequence ID" value="MFC3229994.1"/>
    <property type="molecule type" value="Genomic_DNA"/>
</dbReference>
<dbReference type="Proteomes" id="UP001595528">
    <property type="component" value="Unassembled WGS sequence"/>
</dbReference>
<accession>A0ABV7L5Y9</accession>
<comment type="caution">
    <text evidence="2">The sequence shown here is derived from an EMBL/GenBank/DDBJ whole genome shotgun (WGS) entry which is preliminary data.</text>
</comment>
<evidence type="ECO:0000313" key="2">
    <source>
        <dbReference type="EMBL" id="MFC3229994.1"/>
    </source>
</evidence>
<feature type="chain" id="PRO_5045966283" evidence="1">
    <location>
        <begin position="36"/>
        <end position="149"/>
    </location>
</feature>
<keyword evidence="3" id="KW-1185">Reference proteome</keyword>
<gene>
    <name evidence="2" type="ORF">ACFOGJ_22275</name>
</gene>
<evidence type="ECO:0000256" key="1">
    <source>
        <dbReference type="SAM" id="SignalP"/>
    </source>
</evidence>
<proteinExistence type="predicted"/>
<protein>
    <submittedName>
        <fullName evidence="2">Uncharacterized protein</fullName>
    </submittedName>
</protein>
<feature type="signal peptide" evidence="1">
    <location>
        <begin position="1"/>
        <end position="35"/>
    </location>
</feature>
<name>A0ABV7L5Y9_9PROT</name>
<evidence type="ECO:0000313" key="3">
    <source>
        <dbReference type="Proteomes" id="UP001595528"/>
    </source>
</evidence>
<organism evidence="2 3">
    <name type="scientific">Marinibaculum pumilum</name>
    <dbReference type="NCBI Taxonomy" id="1766165"/>
    <lineage>
        <taxon>Bacteria</taxon>
        <taxon>Pseudomonadati</taxon>
        <taxon>Pseudomonadota</taxon>
        <taxon>Alphaproteobacteria</taxon>
        <taxon>Rhodospirillales</taxon>
        <taxon>Rhodospirillaceae</taxon>
        <taxon>Marinibaculum</taxon>
    </lineage>
</organism>